<reference evidence="3" key="1">
    <citation type="submission" date="2012-06" db="EMBL/GenBank/DDBJ databases">
        <title>The genome sequence of Coniosporium apollinis CBS 100218.</title>
        <authorList>
            <consortium name="The Broad Institute Genome Sequencing Platform"/>
            <person name="Cuomo C."/>
            <person name="Gorbushina A."/>
            <person name="Noack S."/>
            <person name="Walker B."/>
            <person name="Young S.K."/>
            <person name="Zeng Q."/>
            <person name="Gargeya S."/>
            <person name="Fitzgerald M."/>
            <person name="Haas B."/>
            <person name="Abouelleil A."/>
            <person name="Alvarado L."/>
            <person name="Arachchi H.M."/>
            <person name="Berlin A.M."/>
            <person name="Chapman S.B."/>
            <person name="Goldberg J."/>
            <person name="Griggs A."/>
            <person name="Gujja S."/>
            <person name="Hansen M."/>
            <person name="Howarth C."/>
            <person name="Imamovic A."/>
            <person name="Larimer J."/>
            <person name="McCowan C."/>
            <person name="Montmayeur A."/>
            <person name="Murphy C."/>
            <person name="Neiman D."/>
            <person name="Pearson M."/>
            <person name="Priest M."/>
            <person name="Roberts A."/>
            <person name="Saif S."/>
            <person name="Shea T."/>
            <person name="Sisk P."/>
            <person name="Sykes S."/>
            <person name="Wortman J."/>
            <person name="Nusbaum C."/>
            <person name="Birren B."/>
        </authorList>
    </citation>
    <scope>NUCLEOTIDE SEQUENCE [LARGE SCALE GENOMIC DNA]</scope>
    <source>
        <strain evidence="3">CBS 100218</strain>
    </source>
</reference>
<protein>
    <recommendedName>
        <fullName evidence="4">Developmental regulator protein</fullName>
    </recommendedName>
</protein>
<dbReference type="HOGENOM" id="CLU_052060_2_0_1"/>
<dbReference type="eggNOG" id="ENOG502SPT4">
    <property type="taxonomic scope" value="Eukaryota"/>
</dbReference>
<dbReference type="Proteomes" id="UP000016924">
    <property type="component" value="Unassembled WGS sequence"/>
</dbReference>
<accession>R7YPV9</accession>
<feature type="region of interest" description="Disordered" evidence="1">
    <location>
        <begin position="177"/>
        <end position="239"/>
    </location>
</feature>
<dbReference type="AlphaFoldDB" id="R7YPV9"/>
<evidence type="ECO:0000313" key="2">
    <source>
        <dbReference type="EMBL" id="EON63859.1"/>
    </source>
</evidence>
<keyword evidence="3" id="KW-1185">Reference proteome</keyword>
<organism evidence="2 3">
    <name type="scientific">Coniosporium apollinis (strain CBS 100218)</name>
    <name type="common">Rock-inhabiting black yeast</name>
    <dbReference type="NCBI Taxonomy" id="1168221"/>
    <lineage>
        <taxon>Eukaryota</taxon>
        <taxon>Fungi</taxon>
        <taxon>Dikarya</taxon>
        <taxon>Ascomycota</taxon>
        <taxon>Pezizomycotina</taxon>
        <taxon>Dothideomycetes</taxon>
        <taxon>Dothideomycetes incertae sedis</taxon>
        <taxon>Coniosporium</taxon>
    </lineage>
</organism>
<dbReference type="EMBL" id="JH767565">
    <property type="protein sequence ID" value="EON63859.1"/>
    <property type="molecule type" value="Genomic_DNA"/>
</dbReference>
<evidence type="ECO:0000313" key="3">
    <source>
        <dbReference type="Proteomes" id="UP000016924"/>
    </source>
</evidence>
<dbReference type="STRING" id="1168221.R7YPV9"/>
<evidence type="ECO:0000256" key="1">
    <source>
        <dbReference type="SAM" id="MobiDB-lite"/>
    </source>
</evidence>
<dbReference type="GeneID" id="19900398"/>
<dbReference type="OrthoDB" id="371463at2759"/>
<proteinExistence type="predicted"/>
<gene>
    <name evidence="2" type="ORF">W97_03087</name>
</gene>
<sequence>MPTYLLHGFRWPRPMIRIHIILQDLDDCAAEWLMAPLTHSTLLDNFRTLHPEYLSSLPNLRFIEQHDPDDITTKSQPYAYVADVCEEVKLGVDVDEVRGKGVKNEQWDAMLGLRDKVAPDAKVAWFVVVCGDIERWVPPPEEGVDGGATVDKDAVDNVQGWDENVTGNDMVEYKARNTVRSGSMASSDNSKRRSSSGAGKGFMRLFRRSKSTRDLGRTDSQTSQDLPPPMPTRPPGTAV</sequence>
<feature type="compositionally biased region" description="Pro residues" evidence="1">
    <location>
        <begin position="226"/>
        <end position="239"/>
    </location>
</feature>
<dbReference type="RefSeq" id="XP_007779176.1">
    <property type="nucleotide sequence ID" value="XM_007780986.1"/>
</dbReference>
<name>R7YPV9_CONA1</name>
<evidence type="ECO:0008006" key="4">
    <source>
        <dbReference type="Google" id="ProtNLM"/>
    </source>
</evidence>